<dbReference type="Proteomes" id="UP000000758">
    <property type="component" value="Chromosome"/>
</dbReference>
<dbReference type="EMBL" id="DP000238">
    <property type="protein sequence ID" value="ABK76681.1"/>
    <property type="molecule type" value="Genomic_DNA"/>
</dbReference>
<dbReference type="EC" id="3.5.2.5" evidence="2"/>
<dbReference type="GO" id="GO:0004038">
    <property type="term" value="F:allantoinase activity"/>
    <property type="evidence" value="ECO:0007669"/>
    <property type="project" value="UniProtKB-EC"/>
</dbReference>
<dbReference type="InterPro" id="IPR006680">
    <property type="entry name" value="Amidohydro-rel"/>
</dbReference>
<keyword evidence="2" id="KW-0378">Hydrolase</keyword>
<dbReference type="SUPFAM" id="SSF51338">
    <property type="entry name" value="Composite domain of metallo-dependent hydrolases"/>
    <property type="match status" value="1"/>
</dbReference>
<dbReference type="GO" id="GO:0005737">
    <property type="term" value="C:cytoplasm"/>
    <property type="evidence" value="ECO:0007669"/>
    <property type="project" value="TreeGrafter"/>
</dbReference>
<dbReference type="AlphaFoldDB" id="A0RTM1"/>
<dbReference type="STRING" id="414004.CENSYa_0031"/>
<reference evidence="2 3" key="1">
    <citation type="journal article" date="2006" name="Proc. Natl. Acad. Sci. U.S.A.">
        <title>Genomic analysis of the uncultivated marine crenarchaeote Cenarchaeum symbiosum.</title>
        <authorList>
            <person name="Hallam S.J."/>
            <person name="Konstantinidis K.T."/>
            <person name="Putnam N."/>
            <person name="Schleper C."/>
            <person name="Watanabe Y."/>
            <person name="Sugahara J."/>
            <person name="Preston C."/>
            <person name="de la Torre J."/>
            <person name="Richardson P.M."/>
            <person name="DeLong E.F."/>
        </authorList>
    </citation>
    <scope>NUCLEOTIDE SEQUENCE [LARGE SCALE GENOMIC DNA]</scope>
    <source>
        <strain evidence="3">A</strain>
    </source>
</reference>
<accession>A0RTM1</accession>
<name>A0RTM1_CENSY</name>
<evidence type="ECO:0000259" key="1">
    <source>
        <dbReference type="Pfam" id="PF01979"/>
    </source>
</evidence>
<gene>
    <name evidence="2" type="ordered locus">CENSYa_0031</name>
</gene>
<dbReference type="EnsemblBacteria" id="ABK76681">
    <property type="protein sequence ID" value="ABK76681"/>
    <property type="gene ID" value="CENSYa_0031"/>
</dbReference>
<dbReference type="Gene3D" id="2.30.40.10">
    <property type="entry name" value="Urease, subunit C, domain 1"/>
    <property type="match status" value="1"/>
</dbReference>
<feature type="domain" description="Amidohydrolase-related" evidence="1">
    <location>
        <begin position="75"/>
        <end position="462"/>
    </location>
</feature>
<dbReference type="InterPro" id="IPR050138">
    <property type="entry name" value="DHOase/Allantoinase_Hydrolase"/>
</dbReference>
<dbReference type="HOGENOM" id="CLU_015572_4_2_2"/>
<keyword evidence="3" id="KW-1185">Reference proteome</keyword>
<evidence type="ECO:0000313" key="3">
    <source>
        <dbReference type="Proteomes" id="UP000000758"/>
    </source>
</evidence>
<dbReference type="KEGG" id="csy:CENSYa_0031"/>
<dbReference type="InterPro" id="IPR011059">
    <property type="entry name" value="Metal-dep_hydrolase_composite"/>
</dbReference>
<dbReference type="PANTHER" id="PTHR43668">
    <property type="entry name" value="ALLANTOINASE"/>
    <property type="match status" value="1"/>
</dbReference>
<protein>
    <submittedName>
        <fullName evidence="2">Dihydroorotase</fullName>
        <ecNumber evidence="2">3.5.2.5</ecNumber>
    </submittedName>
</protein>
<dbReference type="Pfam" id="PF01979">
    <property type="entry name" value="Amidohydro_1"/>
    <property type="match status" value="1"/>
</dbReference>
<dbReference type="InterPro" id="IPR032466">
    <property type="entry name" value="Metal_Hydrolase"/>
</dbReference>
<sequence>MVESPLFLFIYSRNNTPCAGAPAVTYDTVITGSRVALPSGAIQRNIVIDEGRIVRITGELPACDEVIDGEGLVSLPGIIDPHMHYGVYSPIDRAAETESRVAAAGGVTTMMRMLRLGGSYRESLGEQLEASAMHHHVDYAIHASIFNEQQVKEMEYCARGGAPSFKLYMNLGSEAGHVYMDMPPGIDALVEERVEVGNKLVREVMKRAASLGCPVLVHAEDYESCSCGMREAREDGQDGLRAWSESRPPESEVLAISQASAAAREFDCTVYFVHIGSAAALSRIRAERALGTRIFVETCPHYMTLSNDKDGYLAKVMPPIRTSSDVDAVWAAITAGEIDTIGTDHVANRLGRKLGDDVWDSLAGFPGAGTLLPLLLSEGVNKNRITLEGLASLTSASAARIFSMNSKGRLEPGADADITMVDLGLERSVSSGLFGGFSDYTVYEGRALKGWPVRTIVRGETVSEGLKVTGKPGYGRPAARHM</sequence>
<dbReference type="Gene3D" id="3.20.20.140">
    <property type="entry name" value="Metal-dependent hydrolases"/>
    <property type="match status" value="1"/>
</dbReference>
<proteinExistence type="predicted"/>
<dbReference type="SUPFAM" id="SSF51556">
    <property type="entry name" value="Metallo-dependent hydrolases"/>
    <property type="match status" value="1"/>
</dbReference>
<dbReference type="PANTHER" id="PTHR43668:SF2">
    <property type="entry name" value="ALLANTOINASE"/>
    <property type="match status" value="1"/>
</dbReference>
<dbReference type="PATRIC" id="fig|414004.10.peg.24"/>
<dbReference type="GO" id="GO:0006145">
    <property type="term" value="P:purine nucleobase catabolic process"/>
    <property type="evidence" value="ECO:0007669"/>
    <property type="project" value="TreeGrafter"/>
</dbReference>
<organism evidence="2 3">
    <name type="scientific">Cenarchaeum symbiosum (strain A)</name>
    <dbReference type="NCBI Taxonomy" id="414004"/>
    <lineage>
        <taxon>Archaea</taxon>
        <taxon>Nitrososphaerota</taxon>
        <taxon>Candidatus Cenarchaeales</taxon>
        <taxon>Candidatus Cenarchaeaceae</taxon>
        <taxon>Candidatus Cenarchaeum</taxon>
    </lineage>
</organism>
<evidence type="ECO:0000313" key="2">
    <source>
        <dbReference type="EMBL" id="ABK76681.1"/>
    </source>
</evidence>